<dbReference type="InterPro" id="IPR035093">
    <property type="entry name" value="RelE/ParE_toxin_dom_sf"/>
</dbReference>
<dbReference type="SUPFAM" id="SSF143011">
    <property type="entry name" value="RelE-like"/>
    <property type="match status" value="1"/>
</dbReference>
<dbReference type="InterPro" id="IPR007711">
    <property type="entry name" value="HigB-1"/>
</dbReference>
<protein>
    <submittedName>
        <fullName evidence="1">Plasmid maintenance system killer</fullName>
    </submittedName>
</protein>
<gene>
    <name evidence="1" type="ORF">NS334_08560</name>
</gene>
<organism evidence="1 2">
    <name type="scientific">Sphingomonas endophytica</name>
    <dbReference type="NCBI Taxonomy" id="869719"/>
    <lineage>
        <taxon>Bacteria</taxon>
        <taxon>Pseudomonadati</taxon>
        <taxon>Pseudomonadota</taxon>
        <taxon>Alphaproteobacteria</taxon>
        <taxon>Sphingomonadales</taxon>
        <taxon>Sphingomonadaceae</taxon>
        <taxon>Sphingomonas</taxon>
    </lineage>
</organism>
<dbReference type="RefSeq" id="WP_058755555.1">
    <property type="nucleotide sequence ID" value="NZ_LDTB01000025.1"/>
</dbReference>
<dbReference type="Gene3D" id="3.30.2310.20">
    <property type="entry name" value="RelE-like"/>
    <property type="match status" value="1"/>
</dbReference>
<sequence>MLIESIRHKALRRFAETGNAKGLPSEVVTRLRMMLVFLDAATSTDALLAPPNFGAHQLTGDRAGTWALTVTRNWRMTFSIDAEGAIVDLDLEDYH</sequence>
<dbReference type="AlphaFoldDB" id="A0A147I3G4"/>
<dbReference type="OrthoDB" id="9801102at2"/>
<evidence type="ECO:0000313" key="1">
    <source>
        <dbReference type="EMBL" id="KTT72635.1"/>
    </source>
</evidence>
<dbReference type="PATRIC" id="fig|869719.3.peg.1390"/>
<dbReference type="Proteomes" id="UP000074310">
    <property type="component" value="Unassembled WGS sequence"/>
</dbReference>
<dbReference type="PANTHER" id="PTHR40266">
    <property type="entry name" value="TOXIN HIGB-1"/>
    <property type="match status" value="1"/>
</dbReference>
<dbReference type="Pfam" id="PF05015">
    <property type="entry name" value="HigB-like_toxin"/>
    <property type="match status" value="1"/>
</dbReference>
<dbReference type="PANTHER" id="PTHR40266:SF2">
    <property type="entry name" value="TOXIN HIGB-1"/>
    <property type="match status" value="1"/>
</dbReference>
<dbReference type="EMBL" id="LDTB01000025">
    <property type="protein sequence ID" value="KTT72635.1"/>
    <property type="molecule type" value="Genomic_DNA"/>
</dbReference>
<evidence type="ECO:0000313" key="2">
    <source>
        <dbReference type="Proteomes" id="UP000074310"/>
    </source>
</evidence>
<reference evidence="1 2" key="1">
    <citation type="journal article" date="2016" name="Front. Microbiol.">
        <title>Genomic Resource of Rice Seed Associated Bacteria.</title>
        <authorList>
            <person name="Midha S."/>
            <person name="Bansal K."/>
            <person name="Sharma S."/>
            <person name="Kumar N."/>
            <person name="Patil P.P."/>
            <person name="Chaudhry V."/>
            <person name="Patil P.B."/>
        </authorList>
    </citation>
    <scope>NUCLEOTIDE SEQUENCE [LARGE SCALE GENOMIC DNA]</scope>
    <source>
        <strain evidence="1 2">NS334</strain>
    </source>
</reference>
<accession>A0A147I3G4</accession>
<comment type="caution">
    <text evidence="1">The sequence shown here is derived from an EMBL/GenBank/DDBJ whole genome shotgun (WGS) entry which is preliminary data.</text>
</comment>
<proteinExistence type="predicted"/>
<keyword evidence="2" id="KW-1185">Reference proteome</keyword>
<name>A0A147I3G4_9SPHN</name>